<sequence>MSSEDDLWLDEVGLKEGRCFETTSRQYHLDKILGEGGFGVVFQITTQSGPKETFAMKVEKKIETRLHSKLKMEIAILKMVSGERRGPNEKNHFTAIIDKGKRDPHYYFIIMQLVGKSLDDLKRLRDHNVFSVGTGLAVASQCLEAVEDLHKYHFIHRDLKAENFACGLPPHVRTIYILDFGIARRFTNSKNELKTPRSYVRFKGTVRFASLACHKNAELSVKDDLESWFYLLLDLLVIGGLPWRRLRDRNDVMRSKELSRQNKEALYGQLKYKDEYHELLQYIDRLQYIDTIDYKMVYDKLKKIATMHSVSFDDPYDFERSNY</sequence>
<dbReference type="SUPFAM" id="SSF56112">
    <property type="entry name" value="Protein kinase-like (PK-like)"/>
    <property type="match status" value="1"/>
</dbReference>
<dbReference type="GO" id="GO:0004672">
    <property type="term" value="F:protein kinase activity"/>
    <property type="evidence" value="ECO:0007669"/>
    <property type="project" value="InterPro"/>
</dbReference>
<evidence type="ECO:0000313" key="3">
    <source>
        <dbReference type="EMBL" id="CAJ0565402.1"/>
    </source>
</evidence>
<dbReference type="InterPro" id="IPR000719">
    <property type="entry name" value="Prot_kinase_dom"/>
</dbReference>
<dbReference type="InterPro" id="IPR050235">
    <property type="entry name" value="CK1_Ser-Thr_kinase"/>
</dbReference>
<feature type="domain" description="Protein kinase" evidence="2">
    <location>
        <begin position="27"/>
        <end position="323"/>
    </location>
</feature>
<dbReference type="InterPro" id="IPR011009">
    <property type="entry name" value="Kinase-like_dom_sf"/>
</dbReference>
<protein>
    <recommendedName>
        <fullName evidence="2">Protein kinase domain-containing protein</fullName>
    </recommendedName>
</protein>
<name>A0AA36G708_9BILA</name>
<reference evidence="5" key="1">
    <citation type="submission" date="2023-06" db="EMBL/GenBank/DDBJ databases">
        <authorList>
            <person name="Delattre M."/>
        </authorList>
    </citation>
    <scope>NUCLEOTIDE SEQUENCE</scope>
    <source>
        <strain evidence="5">AF72</strain>
    </source>
</reference>
<organism evidence="5 6">
    <name type="scientific">Mesorhabditis spiculigera</name>
    <dbReference type="NCBI Taxonomy" id="96644"/>
    <lineage>
        <taxon>Eukaryota</taxon>
        <taxon>Metazoa</taxon>
        <taxon>Ecdysozoa</taxon>
        <taxon>Nematoda</taxon>
        <taxon>Chromadorea</taxon>
        <taxon>Rhabditida</taxon>
        <taxon>Rhabditina</taxon>
        <taxon>Rhabditomorpha</taxon>
        <taxon>Rhabditoidea</taxon>
        <taxon>Rhabditidae</taxon>
        <taxon>Mesorhabditinae</taxon>
        <taxon>Mesorhabditis</taxon>
    </lineage>
</organism>
<evidence type="ECO:0000313" key="6">
    <source>
        <dbReference type="Proteomes" id="UP001177023"/>
    </source>
</evidence>
<dbReference type="EMBL" id="CATQJA010002653">
    <property type="protein sequence ID" value="CAJ0578056.1"/>
    <property type="molecule type" value="Genomic_DNA"/>
</dbReference>
<accession>A0AA36G708</accession>
<keyword evidence="1" id="KW-0547">Nucleotide-binding</keyword>
<dbReference type="PROSITE" id="PS50011">
    <property type="entry name" value="PROTEIN_KINASE_DOM"/>
    <property type="match status" value="1"/>
</dbReference>
<dbReference type="GO" id="GO:0005524">
    <property type="term" value="F:ATP binding"/>
    <property type="evidence" value="ECO:0007669"/>
    <property type="project" value="UniProtKB-UniRule"/>
</dbReference>
<evidence type="ECO:0000313" key="5">
    <source>
        <dbReference type="EMBL" id="CAJ0578056.1"/>
    </source>
</evidence>
<dbReference type="Pfam" id="PF00069">
    <property type="entry name" value="Pkinase"/>
    <property type="match status" value="1"/>
</dbReference>
<dbReference type="PANTHER" id="PTHR11909">
    <property type="entry name" value="CASEIN KINASE-RELATED"/>
    <property type="match status" value="1"/>
</dbReference>
<proteinExistence type="predicted"/>
<evidence type="ECO:0000259" key="2">
    <source>
        <dbReference type="PROSITE" id="PS50011"/>
    </source>
</evidence>
<evidence type="ECO:0000256" key="1">
    <source>
        <dbReference type="PROSITE-ProRule" id="PRU10141"/>
    </source>
</evidence>
<evidence type="ECO:0000313" key="4">
    <source>
        <dbReference type="EMBL" id="CAJ0565413.1"/>
    </source>
</evidence>
<dbReference type="Proteomes" id="UP001177023">
    <property type="component" value="Unassembled WGS sequence"/>
</dbReference>
<dbReference type="PROSITE" id="PS00107">
    <property type="entry name" value="PROTEIN_KINASE_ATP"/>
    <property type="match status" value="1"/>
</dbReference>
<dbReference type="InterPro" id="IPR017441">
    <property type="entry name" value="Protein_kinase_ATP_BS"/>
</dbReference>
<dbReference type="Gene3D" id="1.10.510.10">
    <property type="entry name" value="Transferase(Phosphotransferase) domain 1"/>
    <property type="match status" value="1"/>
</dbReference>
<comment type="caution">
    <text evidence="5">The sequence shown here is derived from an EMBL/GenBank/DDBJ whole genome shotgun (WGS) entry which is preliminary data.</text>
</comment>
<feature type="binding site" evidence="1">
    <location>
        <position position="57"/>
    </location>
    <ligand>
        <name>ATP</name>
        <dbReference type="ChEBI" id="CHEBI:30616"/>
    </ligand>
</feature>
<dbReference type="AlphaFoldDB" id="A0AA36G708"/>
<dbReference type="FunFam" id="1.10.510.10:FF:000967">
    <property type="entry name" value="Protein CBG11274"/>
    <property type="match status" value="1"/>
</dbReference>
<feature type="non-terminal residue" evidence="5">
    <location>
        <position position="323"/>
    </location>
</feature>
<gene>
    <name evidence="5" type="ORF">MSPICULIGERA_LOCUS16320</name>
    <name evidence="3" type="ORF">MSPICULIGERA_LOCUS4043</name>
    <name evidence="4" type="ORF">MSPICULIGERA_LOCUS4054</name>
</gene>
<dbReference type="SMART" id="SM00220">
    <property type="entry name" value="S_TKc"/>
    <property type="match status" value="1"/>
</dbReference>
<keyword evidence="6" id="KW-1185">Reference proteome</keyword>
<dbReference type="EMBL" id="CATQJA010001034">
    <property type="protein sequence ID" value="CAJ0565402.1"/>
    <property type="molecule type" value="Genomic_DNA"/>
</dbReference>
<dbReference type="EMBL" id="CATQJA010001035">
    <property type="protein sequence ID" value="CAJ0565413.1"/>
    <property type="molecule type" value="Genomic_DNA"/>
</dbReference>
<keyword evidence="1" id="KW-0067">ATP-binding</keyword>